<name>A0A914WEM0_9BILA</name>
<accession>A0A914WEM0</accession>
<organism evidence="1 2">
    <name type="scientific">Plectus sambesii</name>
    <dbReference type="NCBI Taxonomy" id="2011161"/>
    <lineage>
        <taxon>Eukaryota</taxon>
        <taxon>Metazoa</taxon>
        <taxon>Ecdysozoa</taxon>
        <taxon>Nematoda</taxon>
        <taxon>Chromadorea</taxon>
        <taxon>Plectida</taxon>
        <taxon>Plectina</taxon>
        <taxon>Plectoidea</taxon>
        <taxon>Plectidae</taxon>
        <taxon>Plectus</taxon>
    </lineage>
</organism>
<keyword evidence="1" id="KW-1185">Reference proteome</keyword>
<proteinExistence type="predicted"/>
<dbReference type="AlphaFoldDB" id="A0A914WEM0"/>
<dbReference type="WBParaSite" id="PSAMB.scaffold36size104415.g917.t1">
    <property type="protein sequence ID" value="PSAMB.scaffold36size104415.g917.t1"/>
    <property type="gene ID" value="PSAMB.scaffold36size104415.g917"/>
</dbReference>
<evidence type="ECO:0000313" key="2">
    <source>
        <dbReference type="WBParaSite" id="PSAMB.scaffold36size104415.g917.t1"/>
    </source>
</evidence>
<protein>
    <submittedName>
        <fullName evidence="2">Uncharacterized protein</fullName>
    </submittedName>
</protein>
<reference evidence="2" key="1">
    <citation type="submission" date="2022-11" db="UniProtKB">
        <authorList>
            <consortium name="WormBaseParasite"/>
        </authorList>
    </citation>
    <scope>IDENTIFICATION</scope>
</reference>
<sequence length="141" mass="15901">MSGKLRGGSVWRQLDAGRRSSKRYERPPRVWLSSSRTVIHLSGTRFERRSTRTALNSNGAENIAVKWRVFGRLGVRDRRRTAVAACSCSLHPGFRRSGRFSDAPVCADAAGVGQKTRLGVVARTLWERERKTPAPVERRRL</sequence>
<evidence type="ECO:0000313" key="1">
    <source>
        <dbReference type="Proteomes" id="UP000887566"/>
    </source>
</evidence>
<dbReference type="Proteomes" id="UP000887566">
    <property type="component" value="Unplaced"/>
</dbReference>